<feature type="transmembrane region" description="Helical" evidence="2">
    <location>
        <begin position="32"/>
        <end position="56"/>
    </location>
</feature>
<protein>
    <submittedName>
        <fullName evidence="4">Uncharacterized protein LOC108845531</fullName>
    </submittedName>
</protein>
<dbReference type="KEGG" id="rsz:108845531"/>
<dbReference type="PANTHER" id="PTHR33870:SF19">
    <property type="entry name" value="LRR PROTEIN"/>
    <property type="match status" value="1"/>
</dbReference>
<feature type="region of interest" description="Disordered" evidence="1">
    <location>
        <begin position="335"/>
        <end position="413"/>
    </location>
</feature>
<accession>A0A9W3DF30</accession>
<evidence type="ECO:0000313" key="3">
    <source>
        <dbReference type="Proteomes" id="UP000504610"/>
    </source>
</evidence>
<feature type="compositionally biased region" description="Acidic residues" evidence="1">
    <location>
        <begin position="391"/>
        <end position="406"/>
    </location>
</feature>
<keyword evidence="2" id="KW-1133">Transmembrane helix</keyword>
<dbReference type="AlphaFoldDB" id="A0A9W3DF30"/>
<feature type="compositionally biased region" description="Basic and acidic residues" evidence="1">
    <location>
        <begin position="798"/>
        <end position="815"/>
    </location>
</feature>
<feature type="compositionally biased region" description="Low complexity" evidence="1">
    <location>
        <begin position="343"/>
        <end position="352"/>
    </location>
</feature>
<dbReference type="GeneID" id="108845531"/>
<feature type="compositionally biased region" description="Polar residues" evidence="1">
    <location>
        <begin position="817"/>
        <end position="827"/>
    </location>
</feature>
<dbReference type="PANTHER" id="PTHR33870">
    <property type="entry name" value="CARDIOMYOPATHY-ASSOCIATED PROTEIN"/>
    <property type="match status" value="1"/>
</dbReference>
<name>A0A9W3DF30_RAPSA</name>
<sequence>MGLDMKETGATFCKVLGFSMNTSIKFMRNHPVLSGVSMFLLALYVLLPSLFFFLIYSSPVLACVVVYAREKMGLSFSPSGPKSCEREKDGARCHLRQQRSVRRNARMQVEEWDSQTSEEEKDKVILTSLYNDLLGRTPHFEESPKAIETDAVEENEKPAGEEESQMSYLNVEEPMVCNEIKEEKREEMSNANEHGVSEIDRDKRLESLIARRRTKRLFKLALHQHNKLQAEETSSPKRNNNNLHINVPRKNNNSFEKRQNYYHQLDDSTFMGLQVPSSAPSVMLQARNPFDIPYDPQEERPILSGDSFDQEFSFLDHNDMFFSRHESFSRLDHLSPEHDQRMDSPPSTSDITTTRKRLDLENEHEQNTIEDDNKCVESGELEVNNEKDSNNEDDDDDDSSCSEESETEHNRFNKAELKEAISHTMDNYPGFLVNQARNGIPSPLPRDLAPPKLDDNNMLYARKRENSHSRTFSMASDMQVEVSEVGSPPTTVDWLDEWSNDGESSYMYDTDIDREVIRGEESSKRAPSQCESKEENSWLETKPVADDMYRRSQAEESFDRKLSGSSDVSKPVRDLLFRTSVSLSSITEEPEIIFDSVDGGNIILTTDIVDQISPTSLDSSTKKFLDEEVIDVEQIENNDLCVSPKIVASNIIDHQQKDQILNSIQGEHDTDQIHMKNENTKPKEYDATQSLLDASLDIPYIESFERETTEEEEPELNDLTKEVTTQTEDTHDSQGSQPWTQQGGLDSSEGTSPRTLEITQQTEHNDAIYPNNVSQDISKDIFAAAANDSTTTENNDQENLKPDEQGIEETGEKDLGLNSQPMHHNIG</sequence>
<organism evidence="3 4">
    <name type="scientific">Raphanus sativus</name>
    <name type="common">Radish</name>
    <name type="synonym">Raphanus raphanistrum var. sativus</name>
    <dbReference type="NCBI Taxonomy" id="3726"/>
    <lineage>
        <taxon>Eukaryota</taxon>
        <taxon>Viridiplantae</taxon>
        <taxon>Streptophyta</taxon>
        <taxon>Embryophyta</taxon>
        <taxon>Tracheophyta</taxon>
        <taxon>Spermatophyta</taxon>
        <taxon>Magnoliopsida</taxon>
        <taxon>eudicotyledons</taxon>
        <taxon>Gunneridae</taxon>
        <taxon>Pentapetalae</taxon>
        <taxon>rosids</taxon>
        <taxon>malvids</taxon>
        <taxon>Brassicales</taxon>
        <taxon>Brassicaceae</taxon>
        <taxon>Brassiceae</taxon>
        <taxon>Raphanus</taxon>
    </lineage>
</organism>
<feature type="region of interest" description="Disordered" evidence="1">
    <location>
        <begin position="705"/>
        <end position="753"/>
    </location>
</feature>
<dbReference type="RefSeq" id="XP_056862435.1">
    <property type="nucleotide sequence ID" value="XM_057006455.1"/>
</dbReference>
<feature type="region of interest" description="Disordered" evidence="1">
    <location>
        <begin position="519"/>
        <end position="546"/>
    </location>
</feature>
<feature type="compositionally biased region" description="Basic and acidic residues" evidence="1">
    <location>
        <begin position="356"/>
        <end position="377"/>
    </location>
</feature>
<evidence type="ECO:0000256" key="2">
    <source>
        <dbReference type="SAM" id="Phobius"/>
    </source>
</evidence>
<feature type="region of interest" description="Disordered" evidence="1">
    <location>
        <begin position="228"/>
        <end position="250"/>
    </location>
</feature>
<feature type="compositionally biased region" description="Polar residues" evidence="1">
    <location>
        <begin position="723"/>
        <end position="753"/>
    </location>
</feature>
<reference evidence="3" key="1">
    <citation type="journal article" date="2019" name="Database">
        <title>The radish genome database (RadishGD): an integrated information resource for radish genomics.</title>
        <authorList>
            <person name="Yu H.J."/>
            <person name="Baek S."/>
            <person name="Lee Y.J."/>
            <person name="Cho A."/>
            <person name="Mun J.H."/>
        </authorList>
    </citation>
    <scope>NUCLEOTIDE SEQUENCE [LARGE SCALE GENOMIC DNA]</scope>
    <source>
        <strain evidence="3">cv. WK10039</strain>
    </source>
</reference>
<keyword evidence="2" id="KW-0812">Transmembrane</keyword>
<feature type="region of interest" description="Disordered" evidence="1">
    <location>
        <begin position="785"/>
        <end position="827"/>
    </location>
</feature>
<dbReference type="Proteomes" id="UP000504610">
    <property type="component" value="Chromosome 3"/>
</dbReference>
<evidence type="ECO:0000313" key="4">
    <source>
        <dbReference type="RefSeq" id="XP_056862435.1"/>
    </source>
</evidence>
<dbReference type="OrthoDB" id="1908091at2759"/>
<evidence type="ECO:0000256" key="1">
    <source>
        <dbReference type="SAM" id="MobiDB-lite"/>
    </source>
</evidence>
<proteinExistence type="predicted"/>
<keyword evidence="3" id="KW-1185">Reference proteome</keyword>
<feature type="compositionally biased region" description="Polar residues" evidence="1">
    <location>
        <begin position="231"/>
        <end position="250"/>
    </location>
</feature>
<reference evidence="4" key="2">
    <citation type="submission" date="2025-08" db="UniProtKB">
        <authorList>
            <consortium name="RefSeq"/>
        </authorList>
    </citation>
    <scope>IDENTIFICATION</scope>
    <source>
        <tissue evidence="4">Leaf</tissue>
    </source>
</reference>
<gene>
    <name evidence="4" type="primary">LOC108845531</name>
</gene>
<keyword evidence="2" id="KW-0472">Membrane</keyword>